<dbReference type="InterPro" id="IPR036034">
    <property type="entry name" value="PDZ_sf"/>
</dbReference>
<dbReference type="GO" id="GO:0006508">
    <property type="term" value="P:proteolysis"/>
    <property type="evidence" value="ECO:0007669"/>
    <property type="project" value="UniProtKB-KW"/>
</dbReference>
<organism evidence="5">
    <name type="scientific">viral metagenome</name>
    <dbReference type="NCBI Taxonomy" id="1070528"/>
    <lineage>
        <taxon>unclassified sequences</taxon>
        <taxon>metagenomes</taxon>
        <taxon>organismal metagenomes</taxon>
    </lineage>
</organism>
<dbReference type="PRINTS" id="PR00834">
    <property type="entry name" value="PROTEASES2C"/>
</dbReference>
<evidence type="ECO:0000259" key="4">
    <source>
        <dbReference type="SMART" id="SM00228"/>
    </source>
</evidence>
<dbReference type="SUPFAM" id="SSF50156">
    <property type="entry name" value="PDZ domain-like"/>
    <property type="match status" value="1"/>
</dbReference>
<evidence type="ECO:0000256" key="2">
    <source>
        <dbReference type="ARBA" id="ARBA00022670"/>
    </source>
</evidence>
<proteinExistence type="inferred from homology"/>
<dbReference type="Pfam" id="PF13365">
    <property type="entry name" value="Trypsin_2"/>
    <property type="match status" value="1"/>
</dbReference>
<dbReference type="InterPro" id="IPR001940">
    <property type="entry name" value="Peptidase_S1C"/>
</dbReference>
<dbReference type="PANTHER" id="PTHR43343:SF3">
    <property type="entry name" value="PROTEASE DO-LIKE 8, CHLOROPLASTIC"/>
    <property type="match status" value="1"/>
</dbReference>
<evidence type="ECO:0000256" key="1">
    <source>
        <dbReference type="ARBA" id="ARBA00010541"/>
    </source>
</evidence>
<dbReference type="Pfam" id="PF13180">
    <property type="entry name" value="PDZ_2"/>
    <property type="match status" value="1"/>
</dbReference>
<dbReference type="SUPFAM" id="SSF50494">
    <property type="entry name" value="Trypsin-like serine proteases"/>
    <property type="match status" value="1"/>
</dbReference>
<feature type="domain" description="PDZ" evidence="4">
    <location>
        <begin position="305"/>
        <end position="403"/>
    </location>
</feature>
<reference evidence="5" key="1">
    <citation type="journal article" date="2020" name="Nature">
        <title>Giant virus diversity and host interactions through global metagenomics.</title>
        <authorList>
            <person name="Schulz F."/>
            <person name="Roux S."/>
            <person name="Paez-Espino D."/>
            <person name="Jungbluth S."/>
            <person name="Walsh D.A."/>
            <person name="Denef V.J."/>
            <person name="McMahon K.D."/>
            <person name="Konstantinidis K.T."/>
            <person name="Eloe-Fadrosh E.A."/>
            <person name="Kyrpides N.C."/>
            <person name="Woyke T."/>
        </authorList>
    </citation>
    <scope>NUCLEOTIDE SEQUENCE</scope>
    <source>
        <strain evidence="5">GVMAG-M-3300027804-47</strain>
    </source>
</reference>
<dbReference type="SMART" id="SM00228">
    <property type="entry name" value="PDZ"/>
    <property type="match status" value="1"/>
</dbReference>
<protein>
    <recommendedName>
        <fullName evidence="4">PDZ domain-containing protein</fullName>
    </recommendedName>
</protein>
<dbReference type="InterPro" id="IPR051201">
    <property type="entry name" value="Chloro_Bact_Ser_Proteases"/>
</dbReference>
<accession>A0A6C0LEQ6</accession>
<evidence type="ECO:0000256" key="3">
    <source>
        <dbReference type="ARBA" id="ARBA00022801"/>
    </source>
</evidence>
<dbReference type="InterPro" id="IPR001478">
    <property type="entry name" value="PDZ"/>
</dbReference>
<dbReference type="InterPro" id="IPR009003">
    <property type="entry name" value="Peptidase_S1_PA"/>
</dbReference>
<dbReference type="PANTHER" id="PTHR43343">
    <property type="entry name" value="PEPTIDASE S12"/>
    <property type="match status" value="1"/>
</dbReference>
<evidence type="ECO:0000313" key="5">
    <source>
        <dbReference type="EMBL" id="QHU29033.1"/>
    </source>
</evidence>
<dbReference type="AlphaFoldDB" id="A0A6C0LEQ6"/>
<comment type="similarity">
    <text evidence="1">Belongs to the peptidase S1C family.</text>
</comment>
<dbReference type="EMBL" id="MN740480">
    <property type="protein sequence ID" value="QHU29033.1"/>
    <property type="molecule type" value="Genomic_DNA"/>
</dbReference>
<dbReference type="Gene3D" id="2.40.10.10">
    <property type="entry name" value="Trypsin-like serine proteases"/>
    <property type="match status" value="2"/>
</dbReference>
<sequence>MKLKCILLCGLVILQTISSYVPNSANSIVNMKMDWLNLRKSSISKRRDLIFYSIALNTIGVQKVNAEGVSIIDKISSKDIIRYIEEEQTLIFEKSISSVCYISTEYSSMADKYNLNKDDLPKGVGSGFIWDKEGHIITNFHVINKVDKALVTITDKGGNKKTYIAKLTGVDPDTDLAILKIDAPARDLQVINYNPDVKTHIGQFAFAIGNPFGQDHTFTTGIISAINREITAPTGRKIYGIIQTDAAINPGNSGGPLLNSNGEIVGINTASLGLGVSAGIGFAIPISSALKSINDIITTGYVQKAILGISYMERNPSAVESAKSGIPIITRGILILDVPEKSPAYAAGLKGITRNEKTKRVSLIGDIIIAINNIPINNPDNLNTILKMFKPGDKISIKYLRNNKEYSTELILGNYKGTTFTMLENERGKNFDLEDKRSPVDIPLKNLEPVIQPKLN</sequence>
<dbReference type="Gene3D" id="2.30.42.10">
    <property type="match status" value="1"/>
</dbReference>
<dbReference type="InterPro" id="IPR043504">
    <property type="entry name" value="Peptidase_S1_PA_chymotrypsin"/>
</dbReference>
<dbReference type="GO" id="GO:0004252">
    <property type="term" value="F:serine-type endopeptidase activity"/>
    <property type="evidence" value="ECO:0007669"/>
    <property type="project" value="InterPro"/>
</dbReference>
<keyword evidence="2" id="KW-0645">Protease</keyword>
<name>A0A6C0LEQ6_9ZZZZ</name>
<keyword evidence="3" id="KW-0378">Hydrolase</keyword>